<reference evidence="2 3" key="1">
    <citation type="submission" date="2023-04" db="EMBL/GenBank/DDBJ databases">
        <title>A long-awaited taxogenomic arrangement of the family Halomonadaceae.</title>
        <authorList>
            <person name="De La Haba R."/>
            <person name="Chuvochina M."/>
            <person name="Wittouck S."/>
            <person name="Arahal D.R."/>
            <person name="Sanchez-Porro C."/>
            <person name="Hugenholtz P."/>
            <person name="Ventosa A."/>
        </authorList>
    </citation>
    <scope>NUCLEOTIDE SEQUENCE [LARGE SCALE GENOMIC DNA]</scope>
    <source>
        <strain evidence="2 3">DSM 23530</strain>
    </source>
</reference>
<evidence type="ECO:0000259" key="1">
    <source>
        <dbReference type="Pfam" id="PF00717"/>
    </source>
</evidence>
<name>A0ABU1G643_9GAMM</name>
<dbReference type="InterPro" id="IPR039418">
    <property type="entry name" value="LexA-like"/>
</dbReference>
<keyword evidence="3" id="KW-1185">Reference proteome</keyword>
<dbReference type="PANTHER" id="PTHR33516:SF2">
    <property type="entry name" value="LEXA REPRESSOR-RELATED"/>
    <property type="match status" value="1"/>
</dbReference>
<evidence type="ECO:0000313" key="2">
    <source>
        <dbReference type="EMBL" id="MDR5867957.1"/>
    </source>
</evidence>
<organism evidence="2 3">
    <name type="scientific">Halomonas koreensis</name>
    <dbReference type="NCBI Taxonomy" id="245385"/>
    <lineage>
        <taxon>Bacteria</taxon>
        <taxon>Pseudomonadati</taxon>
        <taxon>Pseudomonadota</taxon>
        <taxon>Gammaproteobacteria</taxon>
        <taxon>Oceanospirillales</taxon>
        <taxon>Halomonadaceae</taxon>
        <taxon>Halomonas</taxon>
    </lineage>
</organism>
<sequence>MHIYRCANGCDSGGMDIYEIRRANLLRLMQGRTKAACADKWDTSASTISQITSKNPNRNLGDQLARKIERMEGLAPGWLDTDQGSHRGSGSVSQHPAMYETNIAPPPRLAGYVPVLSWIQAGNWQEVVSVDDLGEDADQVPRPPNCSASTFALRVRGQSMAPKYEPNLIIYVDPEVMPFDGDDVVAMLTEHGGAEATFKQLVEEPGGQRLLKARNPAWPDPWIPINGNCEIIGVVIGSLWLRAPRAS</sequence>
<gene>
    <name evidence="2" type="ORF">QC818_14285</name>
</gene>
<dbReference type="PANTHER" id="PTHR33516">
    <property type="entry name" value="LEXA REPRESSOR"/>
    <property type="match status" value="1"/>
</dbReference>
<dbReference type="SUPFAM" id="SSF51306">
    <property type="entry name" value="LexA/Signal peptidase"/>
    <property type="match status" value="1"/>
</dbReference>
<dbReference type="InterPro" id="IPR036286">
    <property type="entry name" value="LexA/Signal_pep-like_sf"/>
</dbReference>
<comment type="caution">
    <text evidence="2">The sequence shown here is derived from an EMBL/GenBank/DDBJ whole genome shotgun (WGS) entry which is preliminary data.</text>
</comment>
<dbReference type="InterPro" id="IPR050077">
    <property type="entry name" value="LexA_repressor"/>
</dbReference>
<dbReference type="InterPro" id="IPR015927">
    <property type="entry name" value="Peptidase_S24_S26A/B/C"/>
</dbReference>
<dbReference type="Pfam" id="PF00717">
    <property type="entry name" value="Peptidase_S24"/>
    <property type="match status" value="1"/>
</dbReference>
<dbReference type="Gene3D" id="2.10.109.10">
    <property type="entry name" value="Umud Fragment, subunit A"/>
    <property type="match status" value="1"/>
</dbReference>
<proteinExistence type="predicted"/>
<accession>A0ABU1G643</accession>
<evidence type="ECO:0000313" key="3">
    <source>
        <dbReference type="Proteomes" id="UP001264519"/>
    </source>
</evidence>
<dbReference type="Proteomes" id="UP001264519">
    <property type="component" value="Unassembled WGS sequence"/>
</dbReference>
<feature type="domain" description="Peptidase S24/S26A/S26B/S26C" evidence="1">
    <location>
        <begin position="114"/>
        <end position="236"/>
    </location>
</feature>
<dbReference type="CDD" id="cd06529">
    <property type="entry name" value="S24_LexA-like"/>
    <property type="match status" value="1"/>
</dbReference>
<protein>
    <submittedName>
        <fullName evidence="2">S24 family peptidase</fullName>
    </submittedName>
</protein>
<dbReference type="EMBL" id="JARWAK010000013">
    <property type="protein sequence ID" value="MDR5867957.1"/>
    <property type="molecule type" value="Genomic_DNA"/>
</dbReference>
<dbReference type="RefSeq" id="WP_309653538.1">
    <property type="nucleotide sequence ID" value="NZ_JARWAK010000013.1"/>
</dbReference>